<comment type="caution">
    <text evidence="1">The sequence shown here is derived from an EMBL/GenBank/DDBJ whole genome shotgun (WGS) entry which is preliminary data.</text>
</comment>
<dbReference type="Proteomes" id="UP001057402">
    <property type="component" value="Chromosome 4"/>
</dbReference>
<accession>A0ACB9RJF3</accession>
<proteinExistence type="predicted"/>
<keyword evidence="2" id="KW-1185">Reference proteome</keyword>
<dbReference type="EMBL" id="CM042883">
    <property type="protein sequence ID" value="KAI4377568.1"/>
    <property type="molecule type" value="Genomic_DNA"/>
</dbReference>
<protein>
    <submittedName>
        <fullName evidence="1">Uncharacterized protein</fullName>
    </submittedName>
</protein>
<reference evidence="2" key="1">
    <citation type="journal article" date="2023" name="Front. Plant Sci.">
        <title>Chromosomal-level genome assembly of Melastoma candidum provides insights into trichome evolution.</title>
        <authorList>
            <person name="Zhong Y."/>
            <person name="Wu W."/>
            <person name="Sun C."/>
            <person name="Zou P."/>
            <person name="Liu Y."/>
            <person name="Dai S."/>
            <person name="Zhou R."/>
        </authorList>
    </citation>
    <scope>NUCLEOTIDE SEQUENCE [LARGE SCALE GENOMIC DNA]</scope>
</reference>
<name>A0ACB9RJF3_9MYRT</name>
<gene>
    <name evidence="1" type="ORF">MLD38_015172</name>
</gene>
<evidence type="ECO:0000313" key="2">
    <source>
        <dbReference type="Proteomes" id="UP001057402"/>
    </source>
</evidence>
<organism evidence="1 2">
    <name type="scientific">Melastoma candidum</name>
    <dbReference type="NCBI Taxonomy" id="119954"/>
    <lineage>
        <taxon>Eukaryota</taxon>
        <taxon>Viridiplantae</taxon>
        <taxon>Streptophyta</taxon>
        <taxon>Embryophyta</taxon>
        <taxon>Tracheophyta</taxon>
        <taxon>Spermatophyta</taxon>
        <taxon>Magnoliopsida</taxon>
        <taxon>eudicotyledons</taxon>
        <taxon>Gunneridae</taxon>
        <taxon>Pentapetalae</taxon>
        <taxon>rosids</taxon>
        <taxon>malvids</taxon>
        <taxon>Myrtales</taxon>
        <taxon>Melastomataceae</taxon>
        <taxon>Melastomatoideae</taxon>
        <taxon>Melastomateae</taxon>
        <taxon>Melastoma</taxon>
    </lineage>
</organism>
<sequence>MRFDVSVSLQLIRFVRFDVFAGLTCSNLSCPITRARLRSRVQGFLAHCSNLGHSVSDPEEIRREIRSVNCRNAIGFARGLPASLFFYSIGANSVGSPPEEKPKLCDTACGKELEMSGVNGNYRLGSAIQGYCRR</sequence>
<evidence type="ECO:0000313" key="1">
    <source>
        <dbReference type="EMBL" id="KAI4377568.1"/>
    </source>
</evidence>